<dbReference type="InterPro" id="IPR015943">
    <property type="entry name" value="WD40/YVTN_repeat-like_dom_sf"/>
</dbReference>
<feature type="compositionally biased region" description="Polar residues" evidence="1">
    <location>
        <begin position="859"/>
        <end position="872"/>
    </location>
</feature>
<feature type="region of interest" description="Disordered" evidence="1">
    <location>
        <begin position="760"/>
        <end position="799"/>
    </location>
</feature>
<dbReference type="InterPro" id="IPR001680">
    <property type="entry name" value="WD40_rpt"/>
</dbReference>
<feature type="compositionally biased region" description="Low complexity" evidence="1">
    <location>
        <begin position="155"/>
        <end position="174"/>
    </location>
</feature>
<feature type="region of interest" description="Disordered" evidence="1">
    <location>
        <begin position="219"/>
        <end position="359"/>
    </location>
</feature>
<reference evidence="2 3" key="1">
    <citation type="journal article" date="2010" name="Cell">
        <title>The genome of Naegleria gruberi illuminates early eukaryotic versatility.</title>
        <authorList>
            <person name="Fritz-Laylin L.K."/>
            <person name="Prochnik S.E."/>
            <person name="Ginger M.L."/>
            <person name="Dacks J.B."/>
            <person name="Carpenter M.L."/>
            <person name="Field M.C."/>
            <person name="Kuo A."/>
            <person name="Paredez A."/>
            <person name="Chapman J."/>
            <person name="Pham J."/>
            <person name="Shu S."/>
            <person name="Neupane R."/>
            <person name="Cipriano M."/>
            <person name="Mancuso J."/>
            <person name="Tu H."/>
            <person name="Salamov A."/>
            <person name="Lindquist E."/>
            <person name="Shapiro H."/>
            <person name="Lucas S."/>
            <person name="Grigoriev I.V."/>
            <person name="Cande W.Z."/>
            <person name="Fulton C."/>
            <person name="Rokhsar D.S."/>
            <person name="Dawson S.C."/>
        </authorList>
    </citation>
    <scope>NUCLEOTIDE SEQUENCE [LARGE SCALE GENOMIC DNA]</scope>
    <source>
        <strain evidence="2 3">NEG-M</strain>
    </source>
</reference>
<organism evidence="3">
    <name type="scientific">Naegleria gruberi</name>
    <name type="common">Amoeba</name>
    <dbReference type="NCBI Taxonomy" id="5762"/>
    <lineage>
        <taxon>Eukaryota</taxon>
        <taxon>Discoba</taxon>
        <taxon>Heterolobosea</taxon>
        <taxon>Tetramitia</taxon>
        <taxon>Eutetramitia</taxon>
        <taxon>Vahlkampfiidae</taxon>
        <taxon>Naegleria</taxon>
    </lineage>
</organism>
<evidence type="ECO:0000256" key="1">
    <source>
        <dbReference type="SAM" id="MobiDB-lite"/>
    </source>
</evidence>
<feature type="compositionally biased region" description="Basic and acidic residues" evidence="1">
    <location>
        <begin position="139"/>
        <end position="152"/>
    </location>
</feature>
<dbReference type="OMA" id="FENDQHE"/>
<feature type="compositionally biased region" description="Low complexity" evidence="1">
    <location>
        <begin position="493"/>
        <end position="516"/>
    </location>
</feature>
<dbReference type="RefSeq" id="XP_002680066.1">
    <property type="nucleotide sequence ID" value="XM_002680020.1"/>
</dbReference>
<feature type="region of interest" description="Disordered" evidence="1">
    <location>
        <begin position="102"/>
        <end position="123"/>
    </location>
</feature>
<feature type="region of interest" description="Disordered" evidence="1">
    <location>
        <begin position="400"/>
        <end position="437"/>
    </location>
</feature>
<dbReference type="EMBL" id="GG738855">
    <property type="protein sequence ID" value="EFC47322.1"/>
    <property type="molecule type" value="Genomic_DNA"/>
</dbReference>
<evidence type="ECO:0000313" key="2">
    <source>
        <dbReference type="EMBL" id="EFC47322.1"/>
    </source>
</evidence>
<evidence type="ECO:0000313" key="3">
    <source>
        <dbReference type="Proteomes" id="UP000006671"/>
    </source>
</evidence>
<dbReference type="KEGG" id="ngr:NAEGRDRAFT_78864"/>
<dbReference type="OrthoDB" id="10507158at2759"/>
<feature type="compositionally biased region" description="Polar residues" evidence="1">
    <location>
        <begin position="570"/>
        <end position="586"/>
    </location>
</feature>
<dbReference type="GeneID" id="8848969"/>
<dbReference type="SUPFAM" id="SSF50978">
    <property type="entry name" value="WD40 repeat-like"/>
    <property type="match status" value="1"/>
</dbReference>
<feature type="region of interest" description="Disordered" evidence="1">
    <location>
        <begin position="847"/>
        <end position="916"/>
    </location>
</feature>
<feature type="region of interest" description="Disordered" evidence="1">
    <location>
        <begin position="475"/>
        <end position="732"/>
    </location>
</feature>
<name>D2V770_NAEGR</name>
<dbReference type="Proteomes" id="UP000006671">
    <property type="component" value="Unassembled WGS sequence"/>
</dbReference>
<protein>
    <submittedName>
        <fullName evidence="2">Uncharacterized protein</fullName>
    </submittedName>
</protein>
<feature type="compositionally biased region" description="Basic and acidic residues" evidence="1">
    <location>
        <begin position="649"/>
        <end position="658"/>
    </location>
</feature>
<dbReference type="Gene3D" id="2.130.10.10">
    <property type="entry name" value="YVTN repeat-like/Quinoprotein amine dehydrogenase"/>
    <property type="match status" value="1"/>
</dbReference>
<feature type="compositionally biased region" description="Low complexity" evidence="1">
    <location>
        <begin position="537"/>
        <end position="552"/>
    </location>
</feature>
<accession>D2V770</accession>
<feature type="compositionally biased region" description="Low complexity" evidence="1">
    <location>
        <begin position="317"/>
        <end position="345"/>
    </location>
</feature>
<feature type="region of interest" description="Disordered" evidence="1">
    <location>
        <begin position="135"/>
        <end position="174"/>
    </location>
</feature>
<sequence>MYQPEMVEDENAINNTDKTIVDYVYIGVNTEDLTGLKAFGFCEDFLKNLLNSIAKQKNLHLPTRVNYFGGRDREYWKDILEKEKAKLLEEITSLENTKKRLLEENQQTDTMTDDTVSEDSSSTILTTAVKRRKKRSKRVIKDVEDDSMRENGADSESSQISPKPSSSIISSEEITPLKKLKMDTLEYDVTPVSNTSPTNARENLDFMLLSRPNADEPIVTPTHSESSHIVVEKSNQEQVISSSPPKIPSQTSNLISQESIAEESDSEDNSTSNTRLSLVNMPKSPKVDKLKVISPLQNRKMPIERRNEEFAVPSLPSQSKRSTQESSTQKSSSTSSSLTASLPSQNILPPPTPPTSSTIEETIKQNEDKMIVDIIEKPSETTVQPLIEITIATEEVVKKDPMLDEGEEIQPLDNKKSTQEEKVETSFNSPPKDTSFTEPAIIETIEKKPPITSEQIVQAEVETIVEQVKPIESTTKTCEPIEKPKSPLRINTDLPKSPTLDSPSSTPDSLPPGDDLLFMEDLEPANHQPVPTNSSATTTITIIEAKQSSPNPTTKPSPNKPVLIMPTVDINFNTNDSADLNSPSLSTPTELPNLEEKLETKTETAPSPPPPTVQKPNISLEKTSTDKLDEDDETPQTLPSMNLDITPPAKEETTKEGNVKQADTMIDDEEVPPTPTPIKPKEKAQSPQIVIPPTVYYDPLESQGANVSDDEMEEDNNPPPMSTPPHNTSRILSYTTPKSDVILEEVEETQYSAVKIVLNPGDISPSKKKNPFMQVQDDETDDELSPRTPSQTFEIKDFSSPPINFSPILTKANLGSPPIVNKGETLDVKPKYELEPTIAVNFSLNFESEDEEEIPSSPVLASSSATKPVTSENDADKSNLSTPPLSSPPRASFASPMRSQPVLSQNSLPRHPIEKIDKQHPLKSYSRIKIKGPVLNMIFSPVGDPRLTICTKTQVSLIELTGSEWIQTELFGLENEENEEFYSSKFTPDGEMLIIASSSFEPSITMTMSILDDENPAQADGTLSYHIRFFDIDGSSIRSQLGQEKKPLLSLDDVRSPISCMEVYDSTLMVATNNGELLKYMLTSDFTSRVKVVTFQTLNGKEAINNLQFVPELKDFVIGSTNSYIGIWRMSSGKLLQKIALNPYSVIYSSVIKAVTTGANQGIFLVAIHKENVTENAQLCGLFFLNEAATRLHTYNKKDIPKLSDSSNDNVTAIGVSGNAEISPYLVTGTSKGLIIIFNCRTAQCVGILQDIEGEKVGSCCFHDKFPLFAAGGTRNVVIYYQTE</sequence>
<dbReference type="SMART" id="SM00320">
    <property type="entry name" value="WD40"/>
    <property type="match status" value="3"/>
</dbReference>
<feature type="compositionally biased region" description="Basic and acidic residues" evidence="1">
    <location>
        <begin position="413"/>
        <end position="424"/>
    </location>
</feature>
<gene>
    <name evidence="2" type="ORF">NAEGRDRAFT_78864</name>
</gene>
<feature type="compositionally biased region" description="Polar residues" evidence="1">
    <location>
        <begin position="897"/>
        <end position="908"/>
    </location>
</feature>
<dbReference type="InParanoid" id="D2V770"/>
<feature type="compositionally biased region" description="Polar residues" evidence="1">
    <location>
        <begin position="425"/>
        <end position="437"/>
    </location>
</feature>
<dbReference type="InterPro" id="IPR036322">
    <property type="entry name" value="WD40_repeat_dom_sf"/>
</dbReference>
<keyword evidence="3" id="KW-1185">Reference proteome</keyword>
<proteinExistence type="predicted"/>
<dbReference type="VEuPathDB" id="AmoebaDB:NAEGRDRAFT_78864"/>
<feature type="compositionally biased region" description="Polar residues" evidence="1">
    <location>
        <begin position="236"/>
        <end position="259"/>
    </location>
</feature>